<dbReference type="PROSITE" id="PS50294">
    <property type="entry name" value="WD_REPEATS_REGION"/>
    <property type="match status" value="5"/>
</dbReference>
<evidence type="ECO:0000256" key="4">
    <source>
        <dbReference type="PROSITE-ProRule" id="PRU00221"/>
    </source>
</evidence>
<feature type="repeat" description="WD" evidence="4">
    <location>
        <begin position="455"/>
        <end position="489"/>
    </location>
</feature>
<keyword evidence="1 4" id="KW-0853">WD repeat</keyword>
<dbReference type="EMBL" id="JBBCAQ010000023">
    <property type="protein sequence ID" value="KAK7588108.1"/>
    <property type="molecule type" value="Genomic_DNA"/>
</dbReference>
<dbReference type="InterPro" id="IPR051570">
    <property type="entry name" value="TBC1_cilium_biogenesis"/>
</dbReference>
<dbReference type="InterPro" id="IPR007148">
    <property type="entry name" value="SSU_processome_Utp12"/>
</dbReference>
<dbReference type="InterPro" id="IPR001680">
    <property type="entry name" value="WD40_rpt"/>
</dbReference>
<dbReference type="PROSITE" id="PS50082">
    <property type="entry name" value="WD_REPEATS_2"/>
    <property type="match status" value="6"/>
</dbReference>
<dbReference type="InterPro" id="IPR020472">
    <property type="entry name" value="WD40_PAC1"/>
</dbReference>
<keyword evidence="2" id="KW-0677">Repeat</keyword>
<feature type="domain" description="Small-subunit processome Utp12" evidence="6">
    <location>
        <begin position="756"/>
        <end position="857"/>
    </location>
</feature>
<dbReference type="Gene3D" id="2.130.10.10">
    <property type="entry name" value="YVTN repeat-like/Quinoprotein amine dehydrogenase"/>
    <property type="match status" value="3"/>
</dbReference>
<dbReference type="PROSITE" id="PS00678">
    <property type="entry name" value="WD_REPEATS_1"/>
    <property type="match status" value="3"/>
</dbReference>
<evidence type="ECO:0000256" key="1">
    <source>
        <dbReference type="ARBA" id="ARBA00022574"/>
    </source>
</evidence>
<dbReference type="GO" id="GO:0034388">
    <property type="term" value="C:Pwp2p-containing subcomplex of 90S preribosome"/>
    <property type="evidence" value="ECO:0007669"/>
    <property type="project" value="TreeGrafter"/>
</dbReference>
<dbReference type="GO" id="GO:0030490">
    <property type="term" value="P:maturation of SSU-rRNA"/>
    <property type="evidence" value="ECO:0007669"/>
    <property type="project" value="TreeGrafter"/>
</dbReference>
<feature type="repeat" description="WD" evidence="4">
    <location>
        <begin position="104"/>
        <end position="137"/>
    </location>
</feature>
<evidence type="ECO:0000313" key="7">
    <source>
        <dbReference type="EMBL" id="KAK7588108.1"/>
    </source>
</evidence>
<dbReference type="PANTHER" id="PTHR19853">
    <property type="entry name" value="WD REPEAT CONTAINING PROTEIN 3 WDR3"/>
    <property type="match status" value="1"/>
</dbReference>
<feature type="repeat" description="WD" evidence="4">
    <location>
        <begin position="591"/>
        <end position="632"/>
    </location>
</feature>
<name>A0AAN9TIL1_9HEMI</name>
<proteinExistence type="inferred from homology"/>
<comment type="similarity">
    <text evidence="3">Belongs to the WD repeat WDR3/UTP12 family.</text>
</comment>
<gene>
    <name evidence="7" type="ORF">V9T40_005353</name>
</gene>
<dbReference type="InterPro" id="IPR019775">
    <property type="entry name" value="WD40_repeat_CS"/>
</dbReference>
<evidence type="ECO:0000256" key="5">
    <source>
        <dbReference type="SAM" id="Coils"/>
    </source>
</evidence>
<feature type="repeat" description="WD" evidence="4">
    <location>
        <begin position="549"/>
        <end position="590"/>
    </location>
</feature>
<dbReference type="PRINTS" id="PR00320">
    <property type="entry name" value="GPROTEINBRPT"/>
</dbReference>
<dbReference type="FunFam" id="2.130.10.10:FF:000157">
    <property type="entry name" value="WD repeat domain 3"/>
    <property type="match status" value="1"/>
</dbReference>
<keyword evidence="5" id="KW-0175">Coiled coil</keyword>
<dbReference type="Pfam" id="PF25172">
    <property type="entry name" value="Beta-prop_WDR3_2nd"/>
    <property type="match status" value="1"/>
</dbReference>
<dbReference type="GO" id="GO:0030515">
    <property type="term" value="F:snoRNA binding"/>
    <property type="evidence" value="ECO:0007669"/>
    <property type="project" value="TreeGrafter"/>
</dbReference>
<dbReference type="Proteomes" id="UP001367676">
    <property type="component" value="Unassembled WGS sequence"/>
</dbReference>
<feature type="repeat" description="WD" evidence="4">
    <location>
        <begin position="146"/>
        <end position="187"/>
    </location>
</feature>
<dbReference type="SMART" id="SM00320">
    <property type="entry name" value="WD40"/>
    <property type="match status" value="12"/>
</dbReference>
<dbReference type="Pfam" id="PF25173">
    <property type="entry name" value="Beta-prop_WDR3_1st"/>
    <property type="match status" value="1"/>
</dbReference>
<keyword evidence="8" id="KW-1185">Reference proteome</keyword>
<evidence type="ECO:0000256" key="3">
    <source>
        <dbReference type="ARBA" id="ARBA00038229"/>
    </source>
</evidence>
<feature type="coiled-coil region" evidence="5">
    <location>
        <begin position="278"/>
        <end position="305"/>
    </location>
</feature>
<dbReference type="InterPro" id="IPR036322">
    <property type="entry name" value="WD40_repeat_dom_sf"/>
</dbReference>
<evidence type="ECO:0000259" key="6">
    <source>
        <dbReference type="Pfam" id="PF04003"/>
    </source>
</evidence>
<dbReference type="CDD" id="cd00200">
    <property type="entry name" value="WD40"/>
    <property type="match status" value="2"/>
</dbReference>
<feature type="repeat" description="WD" evidence="4">
    <location>
        <begin position="188"/>
        <end position="229"/>
    </location>
</feature>
<dbReference type="GO" id="GO:0032040">
    <property type="term" value="C:small-subunit processome"/>
    <property type="evidence" value="ECO:0007669"/>
    <property type="project" value="TreeGrafter"/>
</dbReference>
<dbReference type="InterPro" id="IPR015943">
    <property type="entry name" value="WD40/YVTN_repeat-like_dom_sf"/>
</dbReference>
<evidence type="ECO:0000256" key="2">
    <source>
        <dbReference type="ARBA" id="ARBA00022737"/>
    </source>
</evidence>
<dbReference type="Pfam" id="PF04003">
    <property type="entry name" value="Utp12"/>
    <property type="match status" value="1"/>
</dbReference>
<accession>A0AAN9TIL1</accession>
<dbReference type="AlphaFoldDB" id="A0AAN9TIL1"/>
<reference evidence="7 8" key="1">
    <citation type="submission" date="2024-03" db="EMBL/GenBank/DDBJ databases">
        <title>Adaptation during the transition from Ophiocordyceps entomopathogen to insect associate is accompanied by gene loss and intensified selection.</title>
        <authorList>
            <person name="Ward C.M."/>
            <person name="Onetto C.A."/>
            <person name="Borneman A.R."/>
        </authorList>
    </citation>
    <scope>NUCLEOTIDE SEQUENCE [LARGE SCALE GENOMIC DNA]</scope>
    <source>
        <strain evidence="7">AWRI1</strain>
        <tissue evidence="7">Single Adult Female</tissue>
    </source>
</reference>
<comment type="caution">
    <text evidence="7">The sequence shown here is derived from an EMBL/GenBank/DDBJ whole genome shotgun (WGS) entry which is preliminary data.</text>
</comment>
<evidence type="ECO:0000313" key="8">
    <source>
        <dbReference type="Proteomes" id="UP001367676"/>
    </source>
</evidence>
<protein>
    <recommendedName>
        <fullName evidence="6">Small-subunit processome Utp12 domain-containing protein</fullName>
    </recommendedName>
</protein>
<dbReference type="PANTHER" id="PTHR19853:SF0">
    <property type="entry name" value="WD REPEAT-CONTAINING PROTEIN 3"/>
    <property type="match status" value="1"/>
</dbReference>
<sequence length="887" mass="98602">MGLTKQYLRYESSGKFNIISSANCNVQYVKVDDKTSSRYIAAGTSEDVTIWDSRLAKKKLTIRGEKFEVVHICACAVTHQLAVGYRDGTVIVYDSKTGDSISTFAGHRSTISCISFDKAGHRLATGSKDTDIVLWDVVGEQGLCRLSGHKGPITRIEFMSTQNILISSSVDTFVKFWDLTSGHCFKTLVGHVTEVWSFCLMKNDSYLVTATNDSELRVWSLKESQKTDDNVDYEPVACEKIGSIVRQGLGRVVSMCADSLGQILCCHGNEKQVEVFYFHTTDEVAERYQKKLKKLKKKLGNASNDQIEALSPNSLQFCVSRLAAVKTGAKVKSADVWLDDTRIKIVAALNNNSLEFYGLTTKSKDYEFEKVITGAGHTSDVRSLAFGEDGVSIVSGSGTGIKVWNNISLSCIRTVDTTFVLTICFAPGDRYILAGTKAGALLIVDTPSGEVVESVEAHEKELWKVALLPNKLGCVTCSSDCTVKIWNFELVKNEHQMMVLSLLHVKTLQLQEPILDVRVTADSNLIAAALLDSTVQIFFMDSLKFFLNLHGHKLPVTCLDTSYDSSLIATGSADCCVKIWGLDYGDCHKSILAHKMAVSGLAFVPKTHYFFTCGKDGAVHQWDADNFERIQTLRGHFGEAWGLCVSLDGQFVISCGQDRVMRVYEKTFEPLVLEDEREAERQQEEEETLATGDASVLKGRAAMVLASKRTVNAERGAELLLECLDTVQQYKEELKQSKNTPLPPIMMAFNATTSGEYVMAILKKIRCSDMEEILSLLPFASVNRLIEYLIPLLRSSKGDVEILNRVLVFLLKAHHKPIVSSRNLFLAMKQLQSLSLDRVTEAKDLVGCNLHGLLYVQREREQLENGLTLFADALQKRKKRKVPFKML</sequence>
<dbReference type="SUPFAM" id="SSF50978">
    <property type="entry name" value="WD40 repeat-like"/>
    <property type="match status" value="2"/>
</dbReference>
<organism evidence="7 8">
    <name type="scientific">Parthenolecanium corni</name>
    <dbReference type="NCBI Taxonomy" id="536013"/>
    <lineage>
        <taxon>Eukaryota</taxon>
        <taxon>Metazoa</taxon>
        <taxon>Ecdysozoa</taxon>
        <taxon>Arthropoda</taxon>
        <taxon>Hexapoda</taxon>
        <taxon>Insecta</taxon>
        <taxon>Pterygota</taxon>
        <taxon>Neoptera</taxon>
        <taxon>Paraneoptera</taxon>
        <taxon>Hemiptera</taxon>
        <taxon>Sternorrhyncha</taxon>
        <taxon>Coccoidea</taxon>
        <taxon>Coccidae</taxon>
        <taxon>Parthenolecanium</taxon>
    </lineage>
</organism>